<evidence type="ECO:0000256" key="2">
    <source>
        <dbReference type="ARBA" id="ARBA00007965"/>
    </source>
</evidence>
<dbReference type="Proteomes" id="UP000719412">
    <property type="component" value="Unassembled WGS sequence"/>
</dbReference>
<evidence type="ECO:0000256" key="5">
    <source>
        <dbReference type="ARBA" id="ARBA00022989"/>
    </source>
</evidence>
<feature type="transmembrane region" description="Helical" evidence="7">
    <location>
        <begin position="248"/>
        <end position="267"/>
    </location>
</feature>
<proteinExistence type="inferred from homology"/>
<feature type="transmembrane region" description="Helical" evidence="7">
    <location>
        <begin position="816"/>
        <end position="838"/>
    </location>
</feature>
<keyword evidence="4 7" id="KW-0812">Transmembrane</keyword>
<feature type="transmembrane region" description="Helical" evidence="7">
    <location>
        <begin position="775"/>
        <end position="795"/>
    </location>
</feature>
<evidence type="ECO:0000256" key="7">
    <source>
        <dbReference type="SAM" id="Phobius"/>
    </source>
</evidence>
<dbReference type="EMBL" id="JABDTM020023659">
    <property type="protein sequence ID" value="KAH0815019.1"/>
    <property type="molecule type" value="Genomic_DNA"/>
</dbReference>
<keyword evidence="5 7" id="KW-1133">Transmembrane helix</keyword>
<keyword evidence="9" id="KW-1185">Reference proteome</keyword>
<feature type="transmembrane region" description="Helical" evidence="7">
    <location>
        <begin position="103"/>
        <end position="123"/>
    </location>
</feature>
<keyword evidence="6 7" id="KW-0472">Membrane</keyword>
<feature type="transmembrane region" description="Helical" evidence="7">
    <location>
        <begin position="200"/>
        <end position="221"/>
    </location>
</feature>
<feature type="transmembrane region" description="Helical" evidence="7">
    <location>
        <begin position="850"/>
        <end position="874"/>
    </location>
</feature>
<feature type="transmembrane region" description="Helical" evidence="7">
    <location>
        <begin position="20"/>
        <end position="42"/>
    </location>
</feature>
<feature type="transmembrane region" description="Helical" evidence="7">
    <location>
        <begin position="724"/>
        <end position="748"/>
    </location>
</feature>
<reference evidence="8" key="1">
    <citation type="journal article" date="2020" name="J Insects Food Feed">
        <title>The yellow mealworm (Tenebrio molitor) genome: a resource for the emerging insects as food and feed industry.</title>
        <authorList>
            <person name="Eriksson T."/>
            <person name="Andere A."/>
            <person name="Kelstrup H."/>
            <person name="Emery V."/>
            <person name="Picard C."/>
        </authorList>
    </citation>
    <scope>NUCLEOTIDE SEQUENCE</scope>
    <source>
        <strain evidence="8">Stoneville</strain>
        <tissue evidence="8">Whole head</tissue>
    </source>
</reference>
<accession>A0A8J6LAP7</accession>
<dbReference type="AlphaFoldDB" id="A0A8J6LAP7"/>
<feature type="transmembrane region" description="Helical" evidence="7">
    <location>
        <begin position="616"/>
        <end position="639"/>
    </location>
</feature>
<feature type="transmembrane region" description="Helical" evidence="7">
    <location>
        <begin position="77"/>
        <end position="96"/>
    </location>
</feature>
<keyword evidence="3" id="KW-0813">Transport</keyword>
<evidence type="ECO:0000313" key="8">
    <source>
        <dbReference type="EMBL" id="KAH0815019.1"/>
    </source>
</evidence>
<feature type="transmembrane region" description="Helical" evidence="7">
    <location>
        <begin position="584"/>
        <end position="604"/>
    </location>
</feature>
<evidence type="ECO:0000256" key="3">
    <source>
        <dbReference type="ARBA" id="ARBA00022448"/>
    </source>
</evidence>
<feature type="transmembrane region" description="Helical" evidence="7">
    <location>
        <begin position="170"/>
        <end position="194"/>
    </location>
</feature>
<comment type="caution">
    <text evidence="8">The sequence shown here is derived from an EMBL/GenBank/DDBJ whole genome shotgun (WGS) entry which is preliminary data.</text>
</comment>
<dbReference type="PANTHER" id="PTHR10332:SF88">
    <property type="entry name" value="EQUILIBRATIVE NUCLEOSIDE TRANSPORTER 1, ISOFORM A"/>
    <property type="match status" value="1"/>
</dbReference>
<dbReference type="GO" id="GO:0005337">
    <property type="term" value="F:nucleoside transmembrane transporter activity"/>
    <property type="evidence" value="ECO:0007669"/>
    <property type="project" value="InterPro"/>
</dbReference>
<feature type="transmembrane region" description="Helical" evidence="7">
    <location>
        <begin position="135"/>
        <end position="158"/>
    </location>
</feature>
<sequence length="912" mass="103618">MDNKPKLSIEIPSGDKPKDAYGIVYILFFLLGLVHVLPWTFFVTAHDYWMHKFRNTSFEDVDSSHRTVLQTEFSPSLTITLQLSTIAFLFLGLFFGHKYSIKLRLFGPLIIILISFIFAAIFIHIDTDTWQEGFFALTMLIVAVINAMSSIFGMAIYSTISNFPAEYLGAYLNGGGMATIFTACLQILSLGISISTESSALVYFWVANVTIALTLFLMGVVRRCNRFYQFNIENYKPRKGKMLSFRQIVDVLKVIWPGPGIMVFFLATNNTVNPALTSLVVSEGEGNGQWNDVYFIPVITFGLYAILDYVGRIISLRLKLNIKAEWFVGFAAVRVFVFIPLFMLCNAQPRKHLPVVFDHDYQFIIIMIMFALTNGYLVNMATLVVQKLAPSDKLEDAYHVHMVVIMKFTKQEYADLHVVIQDRQGYHTASVFLKKSFRPVVLFWSYICIYVRLVLTDSNTMASPILHLTPLDFNFWGHTKDLLEIILGIVETPSEDKPKDVYGVVYILFFLLGLVHILPWTFFVTAHEYWMHKFRNTSFEDIDSNHRTILQTEFSPSLTITLQLSTIAFLFLGLFFGHKYSIKVRLFGPLIIILTSFIFAAIFIHIDTDTWQEGFFALTMLIVAVINAMSSIFGMAAFSTISNFPAEYLGAYLNGGGMSTIFTACLQILSLAISISTESSALVYFWVANVTIAFTLFLMGVVTRRNRFYQFNMENYKPRKGKMLSFRQIVDIFKVIWPGAGITFFFLITNNTVHPALTSLVVSEGEGNGPWNDVYFIPVITFGLYAILDYVGRIISLYLKLNIKAEWFVVEMGDPFVGFAAVRVFIFIPLFMLCNAQPRNHLPVVFDHDYQFIIILIMYALTNGYLVNNATLVVQKLAPPEKLEDAYHVNMVVYGTLLGALSFISFISVDLI</sequence>
<feature type="transmembrane region" description="Helical" evidence="7">
    <location>
        <begin position="681"/>
        <end position="703"/>
    </location>
</feature>
<feature type="transmembrane region" description="Helical" evidence="7">
    <location>
        <begin position="326"/>
        <end position="343"/>
    </location>
</feature>
<comment type="similarity">
    <text evidence="2">Belongs to the SLC29A/ENT transporter (TC 2.A.57) family.</text>
</comment>
<dbReference type="Pfam" id="PF01733">
    <property type="entry name" value="Nucleoside_tran"/>
    <property type="match status" value="4"/>
</dbReference>
<dbReference type="InterPro" id="IPR002259">
    <property type="entry name" value="Eqnu_transpt"/>
</dbReference>
<dbReference type="SUPFAM" id="SSF103473">
    <property type="entry name" value="MFS general substrate transporter"/>
    <property type="match status" value="1"/>
</dbReference>
<reference evidence="8" key="2">
    <citation type="submission" date="2021-08" db="EMBL/GenBank/DDBJ databases">
        <authorList>
            <person name="Eriksson T."/>
        </authorList>
    </citation>
    <scope>NUCLEOTIDE SEQUENCE</scope>
    <source>
        <strain evidence="8">Stoneville</strain>
        <tissue evidence="8">Whole head</tissue>
    </source>
</reference>
<gene>
    <name evidence="8" type="ORF">GEV33_007770</name>
</gene>
<feature type="transmembrane region" description="Helical" evidence="7">
    <location>
        <begin position="560"/>
        <end position="577"/>
    </location>
</feature>
<feature type="transmembrane region" description="Helical" evidence="7">
    <location>
        <begin position="501"/>
        <end position="523"/>
    </location>
</feature>
<comment type="subcellular location">
    <subcellularLocation>
        <location evidence="1">Membrane</location>
        <topology evidence="1">Multi-pass membrane protein</topology>
    </subcellularLocation>
</comment>
<dbReference type="InterPro" id="IPR036259">
    <property type="entry name" value="MFS_trans_sf"/>
</dbReference>
<organism evidence="8 9">
    <name type="scientific">Tenebrio molitor</name>
    <name type="common">Yellow mealworm beetle</name>
    <dbReference type="NCBI Taxonomy" id="7067"/>
    <lineage>
        <taxon>Eukaryota</taxon>
        <taxon>Metazoa</taxon>
        <taxon>Ecdysozoa</taxon>
        <taxon>Arthropoda</taxon>
        <taxon>Hexapoda</taxon>
        <taxon>Insecta</taxon>
        <taxon>Pterygota</taxon>
        <taxon>Neoptera</taxon>
        <taxon>Endopterygota</taxon>
        <taxon>Coleoptera</taxon>
        <taxon>Polyphaga</taxon>
        <taxon>Cucujiformia</taxon>
        <taxon>Tenebrionidae</taxon>
        <taxon>Tenebrio</taxon>
    </lineage>
</organism>
<dbReference type="GO" id="GO:0005886">
    <property type="term" value="C:plasma membrane"/>
    <property type="evidence" value="ECO:0007669"/>
    <property type="project" value="TreeGrafter"/>
</dbReference>
<feature type="transmembrane region" description="Helical" evidence="7">
    <location>
        <begin position="651"/>
        <end position="675"/>
    </location>
</feature>
<evidence type="ECO:0000256" key="4">
    <source>
        <dbReference type="ARBA" id="ARBA00022692"/>
    </source>
</evidence>
<evidence type="ECO:0000256" key="6">
    <source>
        <dbReference type="ARBA" id="ARBA00023136"/>
    </source>
</evidence>
<evidence type="ECO:0008006" key="10">
    <source>
        <dbReference type="Google" id="ProtNLM"/>
    </source>
</evidence>
<evidence type="ECO:0000256" key="1">
    <source>
        <dbReference type="ARBA" id="ARBA00004141"/>
    </source>
</evidence>
<feature type="transmembrane region" description="Helical" evidence="7">
    <location>
        <begin position="363"/>
        <end position="385"/>
    </location>
</feature>
<dbReference type="PRINTS" id="PR01130">
    <property type="entry name" value="DERENTRNSPRT"/>
</dbReference>
<feature type="transmembrane region" description="Helical" evidence="7">
    <location>
        <begin position="886"/>
        <end position="909"/>
    </location>
</feature>
<protein>
    <recommendedName>
        <fullName evidence="10">Equilibrative nucleoside transporter 1</fullName>
    </recommendedName>
</protein>
<evidence type="ECO:0000313" key="9">
    <source>
        <dbReference type="Proteomes" id="UP000719412"/>
    </source>
</evidence>
<name>A0A8J6LAP7_TENMO</name>
<dbReference type="PANTHER" id="PTHR10332">
    <property type="entry name" value="EQUILIBRATIVE NUCLEOSIDE TRANSPORTER"/>
    <property type="match status" value="1"/>
</dbReference>
<feature type="transmembrane region" description="Helical" evidence="7">
    <location>
        <begin position="294"/>
        <end position="314"/>
    </location>
</feature>